<accession>A0AAU9S7F1</accession>
<dbReference type="EMBL" id="CAJVSB020000628">
    <property type="protein sequence ID" value="CAH2056980.1"/>
    <property type="molecule type" value="Genomic_DNA"/>
</dbReference>
<dbReference type="Proteomes" id="UP000836841">
    <property type="component" value="Unassembled WGS sequence"/>
</dbReference>
<dbReference type="AlphaFoldDB" id="A0AAU9S7F1"/>
<proteinExistence type="predicted"/>
<evidence type="ECO:0000313" key="2">
    <source>
        <dbReference type="EMBL" id="CAH2056980.1"/>
    </source>
</evidence>
<dbReference type="InterPro" id="IPR011009">
    <property type="entry name" value="Kinase-like_dom_sf"/>
</dbReference>
<name>A0AAU9S7F1_THLAR</name>
<dbReference type="Gene3D" id="1.10.510.10">
    <property type="entry name" value="Transferase(Phosphotransferase) domain 1"/>
    <property type="match status" value="1"/>
</dbReference>
<feature type="non-terminal residue" evidence="2">
    <location>
        <position position="1"/>
    </location>
</feature>
<organism evidence="2 3">
    <name type="scientific">Thlaspi arvense</name>
    <name type="common">Field penny-cress</name>
    <dbReference type="NCBI Taxonomy" id="13288"/>
    <lineage>
        <taxon>Eukaryota</taxon>
        <taxon>Viridiplantae</taxon>
        <taxon>Streptophyta</taxon>
        <taxon>Embryophyta</taxon>
        <taxon>Tracheophyta</taxon>
        <taxon>Spermatophyta</taxon>
        <taxon>Magnoliopsida</taxon>
        <taxon>eudicotyledons</taxon>
        <taxon>Gunneridae</taxon>
        <taxon>Pentapetalae</taxon>
        <taxon>rosids</taxon>
        <taxon>malvids</taxon>
        <taxon>Brassicales</taxon>
        <taxon>Brassicaceae</taxon>
        <taxon>Thlaspideae</taxon>
        <taxon>Thlaspi</taxon>
    </lineage>
</organism>
<sequence length="112" mass="12664">FAPWLNSKIVFILCPSSTCLVSSQAEGCIYLVLEFCAGGNLASYIQLHGRLEEEIARKIHAATCIYFKIGWHVTPLTFFRSWFEGAKCPSYHSPRFKTRVFAVIFVLTLLVS</sequence>
<comment type="caution">
    <text evidence="2">The sequence shown here is derived from an EMBL/GenBank/DDBJ whole genome shotgun (WGS) entry which is preliminary data.</text>
</comment>
<gene>
    <name evidence="2" type="ORF">TAV2_LOCUS12078</name>
</gene>
<feature type="chain" id="PRO_5043773537" description="Protein kinase domain-containing protein" evidence="1">
    <location>
        <begin position="26"/>
        <end position="112"/>
    </location>
</feature>
<evidence type="ECO:0008006" key="4">
    <source>
        <dbReference type="Google" id="ProtNLM"/>
    </source>
</evidence>
<evidence type="ECO:0000313" key="3">
    <source>
        <dbReference type="Proteomes" id="UP000836841"/>
    </source>
</evidence>
<feature type="signal peptide" evidence="1">
    <location>
        <begin position="1"/>
        <end position="25"/>
    </location>
</feature>
<dbReference type="SUPFAM" id="SSF56112">
    <property type="entry name" value="Protein kinase-like (PK-like)"/>
    <property type="match status" value="1"/>
</dbReference>
<keyword evidence="3" id="KW-1185">Reference proteome</keyword>
<reference evidence="2 3" key="1">
    <citation type="submission" date="2022-03" db="EMBL/GenBank/DDBJ databases">
        <authorList>
            <person name="Nunn A."/>
            <person name="Chopra R."/>
            <person name="Nunn A."/>
            <person name="Contreras Garrido A."/>
        </authorList>
    </citation>
    <scope>NUCLEOTIDE SEQUENCE [LARGE SCALE GENOMIC DNA]</scope>
</reference>
<protein>
    <recommendedName>
        <fullName evidence="4">Protein kinase domain-containing protein</fullName>
    </recommendedName>
</protein>
<evidence type="ECO:0000256" key="1">
    <source>
        <dbReference type="SAM" id="SignalP"/>
    </source>
</evidence>
<keyword evidence="1" id="KW-0732">Signal</keyword>